<gene>
    <name evidence="2" type="ORF">PROVRUST_04586</name>
</gene>
<keyword evidence="3" id="KW-1185">Reference proteome</keyword>
<dbReference type="RefSeq" id="WP_006812682.1">
    <property type="nucleotide sequence ID" value="NZ_GG703817.1"/>
</dbReference>
<feature type="signal peptide" evidence="1">
    <location>
        <begin position="1"/>
        <end position="20"/>
    </location>
</feature>
<dbReference type="eggNOG" id="ENOG50340GT">
    <property type="taxonomic scope" value="Bacteria"/>
</dbReference>
<evidence type="ECO:0000313" key="3">
    <source>
        <dbReference type="Proteomes" id="UP000005512"/>
    </source>
</evidence>
<dbReference type="EMBL" id="ABXV02000002">
    <property type="protein sequence ID" value="EFB74096.1"/>
    <property type="molecule type" value="Genomic_DNA"/>
</dbReference>
<evidence type="ECO:0000313" key="2">
    <source>
        <dbReference type="EMBL" id="EFB74096.1"/>
    </source>
</evidence>
<sequence>MKIKFIFSMFILLISSISMADNRPGFVCGRFNDTIIEVPSNYVYTFAEYEGYSYFDSRFLENKKGCDANFRVLPLVMSWPAMKPLDINENGENQKLRFSIEPLDGDPKGYLEYKRYIYLDRGEEKVKGDVSYNEKLNLYFNEVKLKKMNKYIDPENDRYGYYWRVNNDGVSDLFECLWVPSDGIYSRCDGFFLIPKIGIKIEVIIKSEDLAIWDKVKGDVIHFIYEHIKK</sequence>
<keyword evidence="1" id="KW-0732">Signal</keyword>
<comment type="caution">
    <text evidence="2">The sequence shown here is derived from an EMBL/GenBank/DDBJ whole genome shotgun (WGS) entry which is preliminary data.</text>
</comment>
<dbReference type="AlphaFoldDB" id="D1NXF7"/>
<dbReference type="STRING" id="500637.PROVRUST_04586"/>
<proteinExistence type="predicted"/>
<accession>D1NXF7</accession>
<feature type="chain" id="PRO_5003025616" evidence="1">
    <location>
        <begin position="21"/>
        <end position="230"/>
    </location>
</feature>
<dbReference type="HOGENOM" id="CLU_094607_0_0_6"/>
<dbReference type="Proteomes" id="UP000005512">
    <property type="component" value="Unassembled WGS sequence"/>
</dbReference>
<organism evidence="2 3">
    <name type="scientific">Providencia rustigianii DSM 4541</name>
    <dbReference type="NCBI Taxonomy" id="500637"/>
    <lineage>
        <taxon>Bacteria</taxon>
        <taxon>Pseudomonadati</taxon>
        <taxon>Pseudomonadota</taxon>
        <taxon>Gammaproteobacteria</taxon>
        <taxon>Enterobacterales</taxon>
        <taxon>Morganellaceae</taxon>
        <taxon>Providencia</taxon>
    </lineage>
</organism>
<reference evidence="2" key="1">
    <citation type="submission" date="2009-12" db="EMBL/GenBank/DDBJ databases">
        <authorList>
            <person name="Weinstock G."/>
            <person name="Sodergren E."/>
            <person name="Clifton S."/>
            <person name="Fulton L."/>
            <person name="Fulton B."/>
            <person name="Courtney L."/>
            <person name="Fronick C."/>
            <person name="Harrison M."/>
            <person name="Strong C."/>
            <person name="Farmer C."/>
            <person name="Delahaunty K."/>
            <person name="Markovic C."/>
            <person name="Hall O."/>
            <person name="Minx P."/>
            <person name="Tomlinson C."/>
            <person name="Mitreva M."/>
            <person name="Nelson J."/>
            <person name="Hou S."/>
            <person name="Wollam A."/>
            <person name="Pepin K.H."/>
            <person name="Johnson M."/>
            <person name="Bhonagiri V."/>
            <person name="Nash W.E."/>
            <person name="Warren W."/>
            <person name="Chinwalla A."/>
            <person name="Mardis E.R."/>
            <person name="Wilson R.K."/>
        </authorList>
    </citation>
    <scope>NUCLEOTIDE SEQUENCE [LARGE SCALE GENOMIC DNA]</scope>
    <source>
        <strain evidence="2">DSM 4541</strain>
    </source>
</reference>
<protein>
    <submittedName>
        <fullName evidence="2">Uncharacterized protein</fullName>
    </submittedName>
</protein>
<evidence type="ECO:0000256" key="1">
    <source>
        <dbReference type="SAM" id="SignalP"/>
    </source>
</evidence>
<name>D1NXF7_9GAMM</name>